<dbReference type="GO" id="GO:0051607">
    <property type="term" value="P:defense response to virus"/>
    <property type="evidence" value="ECO:0007669"/>
    <property type="project" value="UniProtKB-KW"/>
</dbReference>
<dbReference type="GO" id="GO:0016779">
    <property type="term" value="F:nucleotidyltransferase activity"/>
    <property type="evidence" value="ECO:0007669"/>
    <property type="project" value="InterPro"/>
</dbReference>
<dbReference type="RefSeq" id="WP_160418313.1">
    <property type="nucleotide sequence ID" value="NZ_WTKP01000004.1"/>
</dbReference>
<dbReference type="SUPFAM" id="SSF81301">
    <property type="entry name" value="Nucleotidyltransferase"/>
    <property type="match status" value="1"/>
</dbReference>
<gene>
    <name evidence="2" type="ORF">GPM19_07105</name>
</gene>
<dbReference type="Pfam" id="PF18144">
    <property type="entry name" value="SMODS"/>
    <property type="match status" value="1"/>
</dbReference>
<dbReference type="InterPro" id="IPR006116">
    <property type="entry name" value="NT_2-5OAS_ClassI-CCAase"/>
</dbReference>
<evidence type="ECO:0000313" key="2">
    <source>
        <dbReference type="EMBL" id="MWJ27971.1"/>
    </source>
</evidence>
<keyword evidence="2" id="KW-0808">Transferase</keyword>
<dbReference type="AlphaFoldDB" id="A0A7X3GZY1"/>
<dbReference type="InterPro" id="IPR043519">
    <property type="entry name" value="NT_sf"/>
</dbReference>
<keyword evidence="3" id="KW-1185">Reference proteome</keyword>
<comment type="caution">
    <text evidence="2">The sequence shown here is derived from an EMBL/GenBank/DDBJ whole genome shotgun (WGS) entry which is preliminary data.</text>
</comment>
<evidence type="ECO:0000313" key="3">
    <source>
        <dbReference type="Proteomes" id="UP000437638"/>
    </source>
</evidence>
<dbReference type="Gene3D" id="3.30.460.10">
    <property type="entry name" value="Beta Polymerase, domain 2"/>
    <property type="match status" value="1"/>
</dbReference>
<evidence type="ECO:0000256" key="1">
    <source>
        <dbReference type="ARBA" id="ARBA00023118"/>
    </source>
</evidence>
<dbReference type="CDD" id="cd05400">
    <property type="entry name" value="NT_2-5OAS_ClassI-CCAase"/>
    <property type="match status" value="1"/>
</dbReference>
<keyword evidence="1" id="KW-0051">Antiviral defense</keyword>
<proteinExistence type="predicted"/>
<dbReference type="Proteomes" id="UP000437638">
    <property type="component" value="Unassembled WGS sequence"/>
</dbReference>
<accession>A0A7X3GZY1</accession>
<name>A0A7X3GZY1_9GAMM</name>
<reference evidence="2 3" key="1">
    <citation type="submission" date="2019-12" db="EMBL/GenBank/DDBJ databases">
        <title>Halomonas rutogse sp. nov. isolated from two lakes on Tibetan Plateau.</title>
        <authorList>
            <person name="Gao P."/>
        </authorList>
    </citation>
    <scope>NUCLEOTIDE SEQUENCE [LARGE SCALE GENOMIC DNA]</scope>
    <source>
        <strain evidence="2 3">ZH2S</strain>
    </source>
</reference>
<organism evidence="2 3">
    <name type="scientific">Vreelandella zhuhanensis</name>
    <dbReference type="NCBI Taxonomy" id="2684210"/>
    <lineage>
        <taxon>Bacteria</taxon>
        <taxon>Pseudomonadati</taxon>
        <taxon>Pseudomonadota</taxon>
        <taxon>Gammaproteobacteria</taxon>
        <taxon>Oceanospirillales</taxon>
        <taxon>Halomonadaceae</taxon>
        <taxon>Vreelandella</taxon>
    </lineage>
</organism>
<protein>
    <submittedName>
        <fullName evidence="2">Nucleotidyltransferase</fullName>
    </submittedName>
</protein>
<dbReference type="EMBL" id="WTKP01000004">
    <property type="protein sequence ID" value="MWJ27971.1"/>
    <property type="molecule type" value="Genomic_DNA"/>
</dbReference>
<sequence length="293" mass="34188">MSISDKFSNFCTALRMSDTTVSNVRYRAKQITKRVNSDFRGIDSDTRYSLFVGSYGRGTDIHVSDIDMIVELPYPEYEKYDRYIGNGQSALIQAVKNSIKKTYSTTHVSGDGQVVKLNFQDGICYEIVPGFINKDGSSYTYPDTNNKGSWKVTKPREEISEISSANKQWNKNLKRLCRMARAWKDTWDVPMGGLLIDTLAYNFLKQWGYRDKSYVYYDWMTRDFFEYLKNQDSNKNYWLAPGSSQYVWRKGAFEYKALRCYNIAKEAIKYETDDMPYSANSKWREIYGTKFST</sequence>